<feature type="transmembrane region" description="Helical" evidence="1">
    <location>
        <begin position="33"/>
        <end position="52"/>
    </location>
</feature>
<keyword evidence="1" id="KW-0812">Transmembrane</keyword>
<keyword evidence="1" id="KW-0472">Membrane</keyword>
<keyword evidence="1" id="KW-1133">Transmembrane helix</keyword>
<name>A0A0G1PVI1_9BACT</name>
<feature type="transmembrane region" description="Helical" evidence="1">
    <location>
        <begin position="111"/>
        <end position="133"/>
    </location>
</feature>
<evidence type="ECO:0000313" key="3">
    <source>
        <dbReference type="Proteomes" id="UP000034329"/>
    </source>
</evidence>
<feature type="transmembrane region" description="Helical" evidence="1">
    <location>
        <begin position="85"/>
        <end position="105"/>
    </location>
</feature>
<protein>
    <submittedName>
        <fullName evidence="2">Uncharacterized protein</fullName>
    </submittedName>
</protein>
<evidence type="ECO:0000313" key="2">
    <source>
        <dbReference type="EMBL" id="KKU09483.1"/>
    </source>
</evidence>
<feature type="transmembrane region" description="Helical" evidence="1">
    <location>
        <begin position="9"/>
        <end position="27"/>
    </location>
</feature>
<gene>
    <name evidence="2" type="ORF">UX13_C0039G0003</name>
</gene>
<organism evidence="2 3">
    <name type="scientific">Candidatus Woesebacteria bacterium GW2011_GWB1_45_5</name>
    <dbReference type="NCBI Taxonomy" id="1618581"/>
    <lineage>
        <taxon>Bacteria</taxon>
        <taxon>Candidatus Woeseibacteriota</taxon>
    </lineage>
</organism>
<proteinExistence type="predicted"/>
<comment type="caution">
    <text evidence="2">The sequence shown here is derived from an EMBL/GenBank/DDBJ whole genome shotgun (WGS) entry which is preliminary data.</text>
</comment>
<dbReference type="Proteomes" id="UP000034329">
    <property type="component" value="Unassembled WGS sequence"/>
</dbReference>
<dbReference type="EMBL" id="LCLA01000039">
    <property type="protein sequence ID" value="KKU09483.1"/>
    <property type="molecule type" value="Genomic_DNA"/>
</dbReference>
<evidence type="ECO:0000256" key="1">
    <source>
        <dbReference type="SAM" id="Phobius"/>
    </source>
</evidence>
<accession>A0A0G1PVI1</accession>
<sequence>MSEKVTKFGIYGFGSLGLMALALMFFSEDPAQRLFYNIIALYCVGVVIYIIVRSAINHSRKSPGTVKTEESKYSLSHLSPGTRRATFLMALVGQVAISIAMVRLFLVKHIYTDPIGLGFFAVAILCTIGIEIAKKKPKDK</sequence>
<reference evidence="2 3" key="1">
    <citation type="journal article" date="2015" name="Nature">
        <title>rRNA introns, odd ribosomes, and small enigmatic genomes across a large radiation of phyla.</title>
        <authorList>
            <person name="Brown C.T."/>
            <person name="Hug L.A."/>
            <person name="Thomas B.C."/>
            <person name="Sharon I."/>
            <person name="Castelle C.J."/>
            <person name="Singh A."/>
            <person name="Wilkins M.J."/>
            <person name="Williams K.H."/>
            <person name="Banfield J.F."/>
        </authorList>
    </citation>
    <scope>NUCLEOTIDE SEQUENCE [LARGE SCALE GENOMIC DNA]</scope>
</reference>
<dbReference type="AlphaFoldDB" id="A0A0G1PVI1"/>